<evidence type="ECO:0000313" key="2">
    <source>
        <dbReference type="WBParaSite" id="JU765_v2.g10280.t2"/>
    </source>
</evidence>
<organism evidence="1 2">
    <name type="scientific">Panagrolaimus sp. JU765</name>
    <dbReference type="NCBI Taxonomy" id="591449"/>
    <lineage>
        <taxon>Eukaryota</taxon>
        <taxon>Metazoa</taxon>
        <taxon>Ecdysozoa</taxon>
        <taxon>Nematoda</taxon>
        <taxon>Chromadorea</taxon>
        <taxon>Rhabditida</taxon>
        <taxon>Tylenchina</taxon>
        <taxon>Panagrolaimomorpha</taxon>
        <taxon>Panagrolaimoidea</taxon>
        <taxon>Panagrolaimidae</taxon>
        <taxon>Panagrolaimus</taxon>
    </lineage>
</organism>
<sequence length="561" mass="64090">MRMDFSRRVEVSEEVEIEEKELFFDLDFYDRGCKIGWGYNEYSDEFYEMKSEVDKLKEENVKMLNITCNIVETLFQLRPRKLQRFCHPKFLLEPHIRFAHQNFIYCHVLSFSKVQIGQVPKFDRHDLPDVSHYVQALYYGEGITIILPFNSNDNPNLLKKCLEDADGFVLDASQKNMKCFVWFNGRNETEMELKDVFTLMKKLKVGEAHKRELVPYAKCRKVSGSWNPPIIEGADCLSNFLTGLFACCQKLEIKLKKKSSMAALGVFNPESLVEVASQLANAKKSFEAADKTNYGELYRVMKRLFFAYQVYLRFMFKNKLKIDEGRFLPEFDFNKLSEDLIEWFPLEVRGKWDSCVEKADSSSVSADVVKLIAKFFIIPDWKNGVAFGDDDVGDATASSVITPNLLNQADKLPFGFVNMKDAVSSEGIQGSILKMQCPRKCSPTLQVWFCEKCGQFIHISSNCGGSVLLCGCGKKDYDKELFNCLTRKHIKYEIRGSPQSNGNSGQKQFKSNSTIDESDASGQSSGDDFEMIRKSEEEIPSSENVEGETTEKSDESSSAIW</sequence>
<accession>A0AC34PV92</accession>
<proteinExistence type="predicted"/>
<reference evidence="2" key="1">
    <citation type="submission" date="2022-11" db="UniProtKB">
        <authorList>
            <consortium name="WormBaseParasite"/>
        </authorList>
    </citation>
    <scope>IDENTIFICATION</scope>
</reference>
<name>A0AC34PV92_9BILA</name>
<evidence type="ECO:0000313" key="1">
    <source>
        <dbReference type="Proteomes" id="UP000887576"/>
    </source>
</evidence>
<protein>
    <submittedName>
        <fullName evidence="2">Uncharacterized protein</fullName>
    </submittedName>
</protein>
<dbReference type="Proteomes" id="UP000887576">
    <property type="component" value="Unplaced"/>
</dbReference>
<dbReference type="WBParaSite" id="JU765_v2.g10280.t2">
    <property type="protein sequence ID" value="JU765_v2.g10280.t2"/>
    <property type="gene ID" value="JU765_v2.g10280"/>
</dbReference>